<keyword evidence="3" id="KW-0808">Transferase</keyword>
<keyword evidence="4" id="KW-0479">Metal-binding</keyword>
<dbReference type="GO" id="GO:0004143">
    <property type="term" value="F:ATP-dependent diacylglycerol kinase activity"/>
    <property type="evidence" value="ECO:0007669"/>
    <property type="project" value="TreeGrafter"/>
</dbReference>
<dbReference type="PANTHER" id="PTHR12358">
    <property type="entry name" value="SPHINGOSINE KINASE"/>
    <property type="match status" value="1"/>
</dbReference>
<keyword evidence="14" id="KW-1185">Reference proteome</keyword>
<evidence type="ECO:0000256" key="10">
    <source>
        <dbReference type="ARBA" id="ARBA00023209"/>
    </source>
</evidence>
<keyword evidence="10" id="KW-0594">Phospholipid biosynthesis</keyword>
<protein>
    <recommendedName>
        <fullName evidence="12">DAGKc domain-containing protein</fullName>
    </recommendedName>
</protein>
<sequence length="312" mass="33942">MTNRSRYLFIFNPAADKGRASRKSAWLEALVTESQESVMVRTTHAGHAGVIARAEHRQRTSIISCGGDGTLHEVVNAVAGEGCTVGILPFGSGNDFIKTLNPARRQRRGISHFFNSGSREVDLGRVAFANSDNRFFINSLGIGFTGRVAKSVKGAPWLKGELAYLYALLTVLAGYSAPKMKITITLENSVLELDEPVFAFSVSNGKVEGGKFRIAPQAEITDGLLDVCILKGITKLEFFPYVFKYLNGTQISDPKVIYCKAKAVDVTLTEPDVMHMDGEVYDDIQGRVAISVVPNGITMLCDLSEDSEPKNA</sequence>
<dbReference type="Proteomes" id="UP000004162">
    <property type="component" value="Unassembled WGS sequence"/>
</dbReference>
<evidence type="ECO:0000256" key="4">
    <source>
        <dbReference type="ARBA" id="ARBA00022723"/>
    </source>
</evidence>
<evidence type="ECO:0000313" key="14">
    <source>
        <dbReference type="Proteomes" id="UP000004162"/>
    </source>
</evidence>
<name>Q0YUF8_9CHLB</name>
<keyword evidence="2" id="KW-0444">Lipid biosynthesis</keyword>
<dbReference type="InterPro" id="IPR017438">
    <property type="entry name" value="ATP-NAD_kinase_N"/>
</dbReference>
<reference evidence="13 14" key="1">
    <citation type="submission" date="2006-07" db="EMBL/GenBank/DDBJ databases">
        <title>Annotation of the draft genome assembly of Chlorobium ferroxidans DSM 13031.</title>
        <authorList>
            <consortium name="US DOE Joint Genome Institute (JGI-ORNL)"/>
            <person name="Larimer F."/>
            <person name="Land M."/>
            <person name="Hauser L."/>
        </authorList>
    </citation>
    <scope>NUCLEOTIDE SEQUENCE [LARGE SCALE GENOMIC DNA]</scope>
    <source>
        <strain evidence="13 14">DSM 13031</strain>
    </source>
</reference>
<dbReference type="PROSITE" id="PS50146">
    <property type="entry name" value="DAGK"/>
    <property type="match status" value="1"/>
</dbReference>
<dbReference type="InterPro" id="IPR045540">
    <property type="entry name" value="YegS/DAGK_C"/>
</dbReference>
<evidence type="ECO:0000259" key="12">
    <source>
        <dbReference type="PROSITE" id="PS50146"/>
    </source>
</evidence>
<organism evidence="13 14">
    <name type="scientific">Chlorobium ferrooxidans DSM 13031</name>
    <dbReference type="NCBI Taxonomy" id="377431"/>
    <lineage>
        <taxon>Bacteria</taxon>
        <taxon>Pseudomonadati</taxon>
        <taxon>Chlorobiota</taxon>
        <taxon>Chlorobiia</taxon>
        <taxon>Chlorobiales</taxon>
        <taxon>Chlorobiaceae</taxon>
        <taxon>Chlorobium/Pelodictyon group</taxon>
        <taxon>Chlorobium</taxon>
    </lineage>
</organism>
<dbReference type="InterPro" id="IPR050187">
    <property type="entry name" value="Lipid_Phosphate_FormReg"/>
</dbReference>
<reference evidence="13 14" key="2">
    <citation type="submission" date="2006-07" db="EMBL/GenBank/DDBJ databases">
        <title>Sequencing of the draft genome and assembly of Chlorobium ferroxidans DSM 13031.</title>
        <authorList>
            <consortium name="US DOE Joint Genome Institute (JGI-PGF)"/>
            <person name="Copeland A."/>
            <person name="Lucas S."/>
            <person name="Lapidus A."/>
            <person name="Barry K."/>
            <person name="Glavina del Rio T."/>
            <person name="Dalin E."/>
            <person name="Tice H."/>
            <person name="Bruce D."/>
            <person name="Pitluck S."/>
            <person name="Richardson P."/>
        </authorList>
    </citation>
    <scope>NUCLEOTIDE SEQUENCE [LARGE SCALE GENOMIC DNA]</scope>
    <source>
        <strain evidence="13 14">DSM 13031</strain>
    </source>
</reference>
<dbReference type="NCBIfam" id="TIGR00147">
    <property type="entry name" value="YegS/Rv2252/BmrU family lipid kinase"/>
    <property type="match status" value="1"/>
</dbReference>
<evidence type="ECO:0000256" key="1">
    <source>
        <dbReference type="ARBA" id="ARBA00001946"/>
    </source>
</evidence>
<proteinExistence type="predicted"/>
<keyword evidence="7" id="KW-0067">ATP-binding</keyword>
<gene>
    <name evidence="13" type="ORF">CferDRAFT_2080</name>
</gene>
<accession>Q0YUF8</accession>
<dbReference type="Gene3D" id="2.60.200.40">
    <property type="match status" value="1"/>
</dbReference>
<dbReference type="InterPro" id="IPR016064">
    <property type="entry name" value="NAD/diacylglycerol_kinase_sf"/>
</dbReference>
<keyword evidence="9" id="KW-0443">Lipid metabolism</keyword>
<dbReference type="InterPro" id="IPR001206">
    <property type="entry name" value="Diacylglycerol_kinase_cat_dom"/>
</dbReference>
<evidence type="ECO:0000256" key="7">
    <source>
        <dbReference type="ARBA" id="ARBA00022840"/>
    </source>
</evidence>
<dbReference type="AlphaFoldDB" id="Q0YUF8"/>
<evidence type="ECO:0000256" key="5">
    <source>
        <dbReference type="ARBA" id="ARBA00022741"/>
    </source>
</evidence>
<dbReference type="Pfam" id="PF00781">
    <property type="entry name" value="DAGK_cat"/>
    <property type="match status" value="1"/>
</dbReference>
<dbReference type="GO" id="GO:0008654">
    <property type="term" value="P:phospholipid biosynthetic process"/>
    <property type="evidence" value="ECO:0007669"/>
    <property type="project" value="UniProtKB-KW"/>
</dbReference>
<dbReference type="Pfam" id="PF19279">
    <property type="entry name" value="YegS_C"/>
    <property type="match status" value="1"/>
</dbReference>
<dbReference type="InterPro" id="IPR005218">
    <property type="entry name" value="Diacylglycerol/lipid_kinase"/>
</dbReference>
<dbReference type="GO" id="GO:0005886">
    <property type="term" value="C:plasma membrane"/>
    <property type="evidence" value="ECO:0007669"/>
    <property type="project" value="TreeGrafter"/>
</dbReference>
<evidence type="ECO:0000256" key="6">
    <source>
        <dbReference type="ARBA" id="ARBA00022777"/>
    </source>
</evidence>
<keyword evidence="5" id="KW-0547">Nucleotide-binding</keyword>
<comment type="caution">
    <text evidence="13">The sequence shown here is derived from an EMBL/GenBank/DDBJ whole genome shotgun (WGS) entry which is preliminary data.</text>
</comment>
<evidence type="ECO:0000256" key="3">
    <source>
        <dbReference type="ARBA" id="ARBA00022679"/>
    </source>
</evidence>
<feature type="domain" description="DAGKc" evidence="12">
    <location>
        <begin position="2"/>
        <end position="130"/>
    </location>
</feature>
<keyword evidence="6" id="KW-0418">Kinase</keyword>
<keyword evidence="8" id="KW-0460">Magnesium</keyword>
<evidence type="ECO:0000256" key="2">
    <source>
        <dbReference type="ARBA" id="ARBA00022516"/>
    </source>
</evidence>
<comment type="cofactor">
    <cofactor evidence="1">
        <name>Mg(2+)</name>
        <dbReference type="ChEBI" id="CHEBI:18420"/>
    </cofactor>
</comment>
<evidence type="ECO:0000256" key="11">
    <source>
        <dbReference type="ARBA" id="ARBA00023264"/>
    </source>
</evidence>
<dbReference type="EMBL" id="AASE01000001">
    <property type="protein sequence ID" value="EAT60073.1"/>
    <property type="molecule type" value="Genomic_DNA"/>
</dbReference>
<dbReference type="GO" id="GO:0046872">
    <property type="term" value="F:metal ion binding"/>
    <property type="evidence" value="ECO:0007669"/>
    <property type="project" value="UniProtKB-KW"/>
</dbReference>
<keyword evidence="11" id="KW-1208">Phospholipid metabolism</keyword>
<evidence type="ECO:0000256" key="9">
    <source>
        <dbReference type="ARBA" id="ARBA00023098"/>
    </source>
</evidence>
<evidence type="ECO:0000313" key="13">
    <source>
        <dbReference type="EMBL" id="EAT60073.1"/>
    </source>
</evidence>
<dbReference type="PANTHER" id="PTHR12358:SF106">
    <property type="entry name" value="LIPID KINASE YEGS"/>
    <property type="match status" value="1"/>
</dbReference>
<dbReference type="GO" id="GO:0005524">
    <property type="term" value="F:ATP binding"/>
    <property type="evidence" value="ECO:0007669"/>
    <property type="project" value="UniProtKB-KW"/>
</dbReference>
<dbReference type="RefSeq" id="WP_006365349.1">
    <property type="nucleotide sequence ID" value="NZ_AASE01000001.1"/>
</dbReference>
<dbReference type="OrthoDB" id="9786026at2"/>
<dbReference type="Gene3D" id="3.40.50.10330">
    <property type="entry name" value="Probable inorganic polyphosphate/atp-NAD kinase, domain 1"/>
    <property type="match status" value="1"/>
</dbReference>
<evidence type="ECO:0000256" key="8">
    <source>
        <dbReference type="ARBA" id="ARBA00022842"/>
    </source>
</evidence>
<dbReference type="SMART" id="SM00046">
    <property type="entry name" value="DAGKc"/>
    <property type="match status" value="1"/>
</dbReference>
<dbReference type="SUPFAM" id="SSF111331">
    <property type="entry name" value="NAD kinase/diacylglycerol kinase-like"/>
    <property type="match status" value="1"/>
</dbReference>